<dbReference type="AlphaFoldDB" id="A0A6N4TKX3"/>
<dbReference type="EMBL" id="AP019695">
    <property type="protein sequence ID" value="BBK23896.1"/>
    <property type="molecule type" value="Genomic_DNA"/>
</dbReference>
<proteinExistence type="predicted"/>
<gene>
    <name evidence="2" type="ORF">Aargi30884_27990</name>
</gene>
<dbReference type="RefSeq" id="WP_163052582.1">
    <property type="nucleotide sequence ID" value="NZ_AP019695.1"/>
</dbReference>
<dbReference type="Proteomes" id="UP000464754">
    <property type="component" value="Chromosome"/>
</dbReference>
<accession>A0A6N4TKX3</accession>
<organism evidence="2 3">
    <name type="scientific">Amedibacterium intestinale</name>
    <dbReference type="NCBI Taxonomy" id="2583452"/>
    <lineage>
        <taxon>Bacteria</taxon>
        <taxon>Bacillati</taxon>
        <taxon>Bacillota</taxon>
        <taxon>Erysipelotrichia</taxon>
        <taxon>Erysipelotrichales</taxon>
        <taxon>Erysipelotrichaceae</taxon>
        <taxon>Amedibacterium</taxon>
    </lineage>
</organism>
<reference evidence="3" key="1">
    <citation type="submission" date="2019-05" db="EMBL/GenBank/DDBJ databases">
        <title>Complete genome sequencing of Absiella argi strain JCM 30884.</title>
        <authorList>
            <person name="Sakamoto M."/>
            <person name="Murakami T."/>
            <person name="Mori H."/>
        </authorList>
    </citation>
    <scope>NUCLEOTIDE SEQUENCE [LARGE SCALE GENOMIC DNA]</scope>
    <source>
        <strain evidence="3">JCM 30884</strain>
    </source>
</reference>
<dbReference type="Pfam" id="PF14594">
    <property type="entry name" value="Sipho_Gp37"/>
    <property type="match status" value="1"/>
</dbReference>
<feature type="domain" description="Gp28/Gp37-like" evidence="1">
    <location>
        <begin position="8"/>
        <end position="346"/>
    </location>
</feature>
<evidence type="ECO:0000313" key="2">
    <source>
        <dbReference type="EMBL" id="BBK23896.1"/>
    </source>
</evidence>
<keyword evidence="3" id="KW-1185">Reference proteome</keyword>
<evidence type="ECO:0000259" key="1">
    <source>
        <dbReference type="Pfam" id="PF14594"/>
    </source>
</evidence>
<sequence>MKEISLIILNKKFERIGELEDYSSLIWASRYYKCGDFEVVVPIDEYHLNLLQSGYYVMREDDDYVGIIEDPEYLDNEDQSQMMVIKGRFLSSILSRRIIAVQTQLYGTVSAGVLNLINDAIIHPVVPERKISNFMVVPTNYTERLEAQYTGKNLLSAIEGICESNSMGFKTTLKNGIFQFQLYKGVDRSYGQDVLPHVVFSDEYDNLISSNYKEVTSSKATNVLVAGEGQGMERKVLWVTKDNPAGLDRYEIYQDKRNLSSNGGDITEAEYINQMKQEGMESITNVLTAFEGNVFFDNIVYRKDVNVGDIVTIENKKWGIYVNTRIIEVIESVNEAGEYEVIPTFGV</sequence>
<evidence type="ECO:0000313" key="3">
    <source>
        <dbReference type="Proteomes" id="UP000464754"/>
    </source>
</evidence>
<name>A0A6N4TKX3_9FIRM</name>
<protein>
    <recommendedName>
        <fullName evidence="1">Gp28/Gp37-like domain-containing protein</fullName>
    </recommendedName>
</protein>
<dbReference type="InterPro" id="IPR029432">
    <property type="entry name" value="Gp28/Gp37-like_dom"/>
</dbReference>
<dbReference type="KEGG" id="aarg:Aargi30884_27990"/>